<evidence type="ECO:0008006" key="7">
    <source>
        <dbReference type="Google" id="ProtNLM"/>
    </source>
</evidence>
<dbReference type="Proteomes" id="UP001497383">
    <property type="component" value="Chromosome 5"/>
</dbReference>
<dbReference type="InterPro" id="IPR010233">
    <property type="entry name" value="UbiG_MeTrfase"/>
</dbReference>
<evidence type="ECO:0000313" key="5">
    <source>
        <dbReference type="EMBL" id="CAK9440137.1"/>
    </source>
</evidence>
<gene>
    <name evidence="5" type="ORF">LODBEIA_P42370</name>
</gene>
<evidence type="ECO:0000313" key="6">
    <source>
        <dbReference type="Proteomes" id="UP001497383"/>
    </source>
</evidence>
<evidence type="ECO:0000256" key="1">
    <source>
        <dbReference type="ARBA" id="ARBA00022603"/>
    </source>
</evidence>
<dbReference type="GeneID" id="92209433"/>
<organism evidence="5 6">
    <name type="scientific">Lodderomyces beijingensis</name>
    <dbReference type="NCBI Taxonomy" id="1775926"/>
    <lineage>
        <taxon>Eukaryota</taxon>
        <taxon>Fungi</taxon>
        <taxon>Dikarya</taxon>
        <taxon>Ascomycota</taxon>
        <taxon>Saccharomycotina</taxon>
        <taxon>Pichiomycetes</taxon>
        <taxon>Debaryomycetaceae</taxon>
        <taxon>Candida/Lodderomyces clade</taxon>
        <taxon>Lodderomyces</taxon>
    </lineage>
</organism>
<sequence>MKTVQRGQCQFIRLFGRTPARLHQNGSKFTQSSASEMSHFNALASTWWDVNGSQRILHKMNGLRMDFITENLKSHLKLNANSGSELDDVYIPPFNVDLLPPHVRGRIAQDQELRTEQLLQHTRLRVLDVGCGGGILAESMARLAFVQSVKGIDLSRDVLEAANLHREKDPILADKLVYEQTSIEGVPEDEKYDVVTMFEVLEHVDYPARVLEEGLSRLDVGGPRWNTYIGKIH</sequence>
<keyword evidence="6" id="KW-1185">Reference proteome</keyword>
<dbReference type="Gene3D" id="3.40.50.150">
    <property type="entry name" value="Vaccinia Virus protein VP39"/>
    <property type="match status" value="1"/>
</dbReference>
<evidence type="ECO:0000256" key="4">
    <source>
        <dbReference type="ARBA" id="ARBA00022691"/>
    </source>
</evidence>
<dbReference type="NCBIfam" id="TIGR01983">
    <property type="entry name" value="UbiG"/>
    <property type="match status" value="1"/>
</dbReference>
<dbReference type="SUPFAM" id="SSF53335">
    <property type="entry name" value="S-adenosyl-L-methionine-dependent methyltransferases"/>
    <property type="match status" value="1"/>
</dbReference>
<protein>
    <recommendedName>
        <fullName evidence="7">Hexaprenyldihydroxybenzoate methyltransferase, mitochondrial</fullName>
    </recommendedName>
</protein>
<dbReference type="PANTHER" id="PTHR43464">
    <property type="entry name" value="METHYLTRANSFERASE"/>
    <property type="match status" value="1"/>
</dbReference>
<evidence type="ECO:0000256" key="2">
    <source>
        <dbReference type="ARBA" id="ARBA00022679"/>
    </source>
</evidence>
<keyword evidence="2" id="KW-0808">Transferase</keyword>
<dbReference type="PANTHER" id="PTHR43464:SF19">
    <property type="entry name" value="UBIQUINONE BIOSYNTHESIS O-METHYLTRANSFERASE, MITOCHONDRIAL"/>
    <property type="match status" value="1"/>
</dbReference>
<keyword evidence="1" id="KW-0489">Methyltransferase</keyword>
<keyword evidence="4" id="KW-0949">S-adenosyl-L-methionine</keyword>
<dbReference type="Pfam" id="PF13489">
    <property type="entry name" value="Methyltransf_23"/>
    <property type="match status" value="1"/>
</dbReference>
<proteinExistence type="predicted"/>
<name>A0ABP0ZPC9_9ASCO</name>
<dbReference type="RefSeq" id="XP_066831175.1">
    <property type="nucleotide sequence ID" value="XM_066974436.1"/>
</dbReference>
<dbReference type="InterPro" id="IPR029063">
    <property type="entry name" value="SAM-dependent_MTases_sf"/>
</dbReference>
<accession>A0ABP0ZPC9</accession>
<dbReference type="EMBL" id="OZ022409">
    <property type="protein sequence ID" value="CAK9440137.1"/>
    <property type="molecule type" value="Genomic_DNA"/>
</dbReference>
<evidence type="ECO:0000256" key="3">
    <source>
        <dbReference type="ARBA" id="ARBA00022688"/>
    </source>
</evidence>
<keyword evidence="3" id="KW-0831">Ubiquinone biosynthesis</keyword>
<dbReference type="CDD" id="cd02440">
    <property type="entry name" value="AdoMet_MTases"/>
    <property type="match status" value="1"/>
</dbReference>
<reference evidence="5 6" key="1">
    <citation type="submission" date="2024-03" db="EMBL/GenBank/DDBJ databases">
        <authorList>
            <person name="Brejova B."/>
        </authorList>
    </citation>
    <scope>NUCLEOTIDE SEQUENCE [LARGE SCALE GENOMIC DNA]</scope>
    <source>
        <strain evidence="5 6">CBS 14171</strain>
    </source>
</reference>